<dbReference type="RefSeq" id="WP_168567351.1">
    <property type="nucleotide sequence ID" value="NZ_CP051167.1"/>
</dbReference>
<dbReference type="Proteomes" id="UP000500857">
    <property type="component" value="Chromosome"/>
</dbReference>
<dbReference type="InterPro" id="IPR050073">
    <property type="entry name" value="2-IPM_HCS-like"/>
</dbReference>
<dbReference type="EMBL" id="CP051167">
    <property type="protein sequence ID" value="QIZ69193.1"/>
    <property type="molecule type" value="Genomic_DNA"/>
</dbReference>
<evidence type="ECO:0000313" key="4">
    <source>
        <dbReference type="Proteomes" id="UP000500857"/>
    </source>
</evidence>
<dbReference type="GO" id="GO:0005829">
    <property type="term" value="C:cytosol"/>
    <property type="evidence" value="ECO:0007669"/>
    <property type="project" value="TreeGrafter"/>
</dbReference>
<dbReference type="PANTHER" id="PTHR10277">
    <property type="entry name" value="HOMOCITRATE SYNTHASE-RELATED"/>
    <property type="match status" value="1"/>
</dbReference>
<dbReference type="GO" id="GO:0009098">
    <property type="term" value="P:L-leucine biosynthetic process"/>
    <property type="evidence" value="ECO:0007669"/>
    <property type="project" value="TreeGrafter"/>
</dbReference>
<sequence>MTVPTPTPPKPIWFDTTLRDGALMPGVSFSIHEKVRIASLLDAIGVDAIEVGYPGRYPHDREAIAAVAGEVERAAVCALAGDDRAQIEAVAEAIAPAKRGRIHTYTNVNLPDRRRERATLDAIERSISLARHYCSDIQWSAFDATRADPDFLDRAISVAIAAGAKTVNLPDSLGIATPEAFRQFLAAIAPRHGPNPGAIFSVHCHDDLGHATDNAIVALEMGARQLECAIEGLGARKGNTDLRELVYRVRDRFPEAIDLNLDLLEQTCEFVRAIVRRTPSRPRS</sequence>
<protein>
    <submittedName>
        <fullName evidence="3">2-isopropylmalate synthase</fullName>
    </submittedName>
</protein>
<proteinExistence type="predicted"/>
<dbReference type="InterPro" id="IPR000891">
    <property type="entry name" value="PYR_CT"/>
</dbReference>
<dbReference type="KEGG" id="oxy:HCG48_00155"/>
<organism evidence="3 4">
    <name type="scientific">Oxynema aestuarii AP17</name>
    <dbReference type="NCBI Taxonomy" id="2064643"/>
    <lineage>
        <taxon>Bacteria</taxon>
        <taxon>Bacillati</taxon>
        <taxon>Cyanobacteriota</taxon>
        <taxon>Cyanophyceae</taxon>
        <taxon>Oscillatoriophycideae</taxon>
        <taxon>Oscillatoriales</taxon>
        <taxon>Oscillatoriaceae</taxon>
        <taxon>Oxynema</taxon>
        <taxon>Oxynema aestuarii</taxon>
    </lineage>
</organism>
<name>A0A6H1TTW0_9CYAN</name>
<dbReference type="InterPro" id="IPR013785">
    <property type="entry name" value="Aldolase_TIM"/>
</dbReference>
<dbReference type="Gene3D" id="3.20.20.70">
    <property type="entry name" value="Aldolase class I"/>
    <property type="match status" value="1"/>
</dbReference>
<evidence type="ECO:0000259" key="2">
    <source>
        <dbReference type="PROSITE" id="PS50991"/>
    </source>
</evidence>
<keyword evidence="1" id="KW-0464">Manganese</keyword>
<dbReference type="SUPFAM" id="SSF51569">
    <property type="entry name" value="Aldolase"/>
    <property type="match status" value="1"/>
</dbReference>
<feature type="domain" description="Pyruvate carboxyltransferase" evidence="2">
    <location>
        <begin position="11"/>
        <end position="265"/>
    </location>
</feature>
<dbReference type="Pfam" id="PF00682">
    <property type="entry name" value="HMGL-like"/>
    <property type="match status" value="1"/>
</dbReference>
<evidence type="ECO:0000256" key="1">
    <source>
        <dbReference type="ARBA" id="ARBA00023211"/>
    </source>
</evidence>
<evidence type="ECO:0000313" key="3">
    <source>
        <dbReference type="EMBL" id="QIZ69193.1"/>
    </source>
</evidence>
<dbReference type="PROSITE" id="PS50991">
    <property type="entry name" value="PYR_CT"/>
    <property type="match status" value="1"/>
</dbReference>
<keyword evidence="4" id="KW-1185">Reference proteome</keyword>
<reference evidence="3 4" key="1">
    <citation type="submission" date="2020-04" db="EMBL/GenBank/DDBJ databases">
        <authorList>
            <person name="Basu S."/>
            <person name="Maruthanayagam V."/>
            <person name="Chakraborty S."/>
            <person name="Pramanik A."/>
            <person name="Mukherjee J."/>
            <person name="Brink B."/>
        </authorList>
    </citation>
    <scope>NUCLEOTIDE SEQUENCE [LARGE SCALE GENOMIC DNA]</scope>
    <source>
        <strain evidence="3 4">AP17</strain>
    </source>
</reference>
<accession>A0A6H1TTW0</accession>
<dbReference type="PANTHER" id="PTHR10277:SF9">
    <property type="entry name" value="2-ISOPROPYLMALATE SYNTHASE 1, CHLOROPLASTIC-RELATED"/>
    <property type="match status" value="1"/>
</dbReference>
<gene>
    <name evidence="3" type="ORF">HCG48_00155</name>
</gene>
<dbReference type="AlphaFoldDB" id="A0A6H1TTW0"/>
<dbReference type="GO" id="GO:0003852">
    <property type="term" value="F:2-isopropylmalate synthase activity"/>
    <property type="evidence" value="ECO:0007669"/>
    <property type="project" value="TreeGrafter"/>
</dbReference>